<dbReference type="OrthoDB" id="5354164at2759"/>
<dbReference type="Proteomes" id="UP000184330">
    <property type="component" value="Unassembled WGS sequence"/>
</dbReference>
<evidence type="ECO:0000313" key="3">
    <source>
        <dbReference type="Proteomes" id="UP000184330"/>
    </source>
</evidence>
<proteinExistence type="predicted"/>
<protein>
    <submittedName>
        <fullName evidence="2">Uncharacterized protein</fullName>
    </submittedName>
</protein>
<keyword evidence="3" id="KW-1185">Reference proteome</keyword>
<accession>A0A1L7XFA8</accession>
<dbReference type="AlphaFoldDB" id="A0A1L7XFA8"/>
<name>A0A1L7XFA8_9HELO</name>
<evidence type="ECO:0000313" key="2">
    <source>
        <dbReference type="EMBL" id="CZR63730.1"/>
    </source>
</evidence>
<dbReference type="EMBL" id="FJOG01000024">
    <property type="protein sequence ID" value="CZR63730.1"/>
    <property type="molecule type" value="Genomic_DNA"/>
</dbReference>
<organism evidence="2 3">
    <name type="scientific">Phialocephala subalpina</name>
    <dbReference type="NCBI Taxonomy" id="576137"/>
    <lineage>
        <taxon>Eukaryota</taxon>
        <taxon>Fungi</taxon>
        <taxon>Dikarya</taxon>
        <taxon>Ascomycota</taxon>
        <taxon>Pezizomycotina</taxon>
        <taxon>Leotiomycetes</taxon>
        <taxon>Helotiales</taxon>
        <taxon>Mollisiaceae</taxon>
        <taxon>Phialocephala</taxon>
        <taxon>Phialocephala fortinii species complex</taxon>
    </lineage>
</organism>
<feature type="region of interest" description="Disordered" evidence="1">
    <location>
        <begin position="379"/>
        <end position="405"/>
    </location>
</feature>
<sequence>MAISRVAASLATIYNENAVSLANLNVDFTLIKMEAPVEFQGVGSTISEHRKINAEDGTLHKTARKLGALFESIIPSTPELCKAYGIRVSEVSKSTKINPKPSSRDGMFATHIGADSTSLWAAATSGDGAMGVHLLACMLARIWTGPQAISIWDELVVKRREDIQRQCAAAAYPSKYDSDVLATKQDISRESLAAWDASARAWVQSADQAESRRHTQLMLILDNINVPVNNEKDLFRSVTVAWFTALRAMENLAKASSRLSSAPWNVILALIPGYGCARRSDRGRQTERPALPVFGSIDTRPPVRRQIQTRCFLVTITGASQSSCSVGPANSRISIDQFAYVMLGCVFGRWNEYASTPTMGVTWLLRLHDLLDKPSKRLDDTNDHTTLPNFGTFSTPQNNSPPTEGFHAVQAKNSWMGWLFNVGHRLLETRGLEKKLAMQLVTLGKRRTAALCPGQNVPCPLFGLSDPSILIPIMSNHEARIKFLRGLATKLSLDATRHVIRYKRGTNINICPFEYATTLPLSSIQQPGTTVHRRFLPITAYRHATNVLSCVCSPLCAEACPCRLRTTDCSLLCHNGHDTTVRNCKNGGLLDFVLRRCFDVQNMAEEPEALCELLPYREGVSFADVLIKFCSGPSFESSLNGLLRQDTGTPLRDFVGLKLVCGDPDTAAIFELDYTKNVITPYAPPMGTAAATKSYVPQELLEDVLKVDMLDLVRLVDWLTTFRKPQSASILLRHTNAPGMQHYAPMPPLSHSLYSEYSSSLRAGVLAAQPEYQSHLLAKVELSRAQAFACIAMFDSGSCNLDPAGLQEAFALSSGNSIYVAAPLLCDPSEVPTPKEIRRVTGSIGRSGITVLIPPGEPKCRVRDDESWIHVNHLPFDGKLENCFQQATLHLTFTAYELPLSDGSHGQHIIDRPASLVETVVSVHDRGEWVADLDVLSALNKRRSDGKGLSNLRCGCSEHHSAKRKAIPDFQEIFGAKGSPLISIDNWDEFLDLPSGSVLIIRAYQNWLARLAFTVMSVDHGRRTVVLSDDICWLCCKESLDNAVHENTRSTVLIC</sequence>
<reference evidence="2 3" key="1">
    <citation type="submission" date="2016-03" db="EMBL/GenBank/DDBJ databases">
        <authorList>
            <person name="Ploux O."/>
        </authorList>
    </citation>
    <scope>NUCLEOTIDE SEQUENCE [LARGE SCALE GENOMIC DNA]</scope>
    <source>
        <strain evidence="2 3">UAMH 11012</strain>
    </source>
</reference>
<evidence type="ECO:0000256" key="1">
    <source>
        <dbReference type="SAM" id="MobiDB-lite"/>
    </source>
</evidence>
<gene>
    <name evidence="2" type="ORF">PAC_13627</name>
</gene>
<feature type="compositionally biased region" description="Polar residues" evidence="1">
    <location>
        <begin position="384"/>
        <end position="402"/>
    </location>
</feature>